<evidence type="ECO:0000313" key="1">
    <source>
        <dbReference type="EMBL" id="PWB07373.1"/>
    </source>
</evidence>
<protein>
    <recommendedName>
        <fullName evidence="3">Cobalamin-independent methionine synthase MetE C-terminal/archaeal domain-containing protein</fullName>
    </recommendedName>
</protein>
<dbReference type="PANTHER" id="PTHR43844:SF1">
    <property type="entry name" value="METHIONINE SYNTHASE"/>
    <property type="match status" value="1"/>
</dbReference>
<name>A0A2V1IWL3_9BACT</name>
<accession>A0A2V1IWL3</accession>
<organism evidence="1 2">
    <name type="scientific">Paramuribaculum intestinale</name>
    <dbReference type="NCBI Taxonomy" id="2094151"/>
    <lineage>
        <taxon>Bacteria</taxon>
        <taxon>Pseudomonadati</taxon>
        <taxon>Bacteroidota</taxon>
        <taxon>Bacteroidia</taxon>
        <taxon>Bacteroidales</taxon>
        <taxon>Muribaculaceae</taxon>
        <taxon>Paramuribaculum</taxon>
    </lineage>
</organism>
<evidence type="ECO:0000313" key="2">
    <source>
        <dbReference type="Proteomes" id="UP000244925"/>
    </source>
</evidence>
<gene>
    <name evidence="1" type="ORF">C5O25_07430</name>
</gene>
<evidence type="ECO:0008006" key="3">
    <source>
        <dbReference type="Google" id="ProtNLM"/>
    </source>
</evidence>
<dbReference type="RefSeq" id="WP_107036106.1">
    <property type="nucleotide sequence ID" value="NZ_CAOXDM010000021.1"/>
</dbReference>
<dbReference type="SUPFAM" id="SSF51726">
    <property type="entry name" value="UROD/MetE-like"/>
    <property type="match status" value="1"/>
</dbReference>
<proteinExistence type="predicted"/>
<dbReference type="AlphaFoldDB" id="A0A2V1IWL3"/>
<dbReference type="EMBL" id="PUBV01000013">
    <property type="protein sequence ID" value="PWB07373.1"/>
    <property type="molecule type" value="Genomic_DNA"/>
</dbReference>
<dbReference type="GeneID" id="93423128"/>
<reference evidence="2" key="1">
    <citation type="submission" date="2018-02" db="EMBL/GenBank/DDBJ databases">
        <authorList>
            <person name="Clavel T."/>
            <person name="Strowig T."/>
        </authorList>
    </citation>
    <scope>NUCLEOTIDE SEQUENCE [LARGE SCALE GENOMIC DNA]</scope>
    <source>
        <strain evidence="2">DSM 100764</strain>
    </source>
</reference>
<dbReference type="InterPro" id="IPR038071">
    <property type="entry name" value="UROD/MetE-like_sf"/>
</dbReference>
<comment type="caution">
    <text evidence="1">The sequence shown here is derived from an EMBL/GenBank/DDBJ whole genome shotgun (WGS) entry which is preliminary data.</text>
</comment>
<dbReference type="PANTHER" id="PTHR43844">
    <property type="entry name" value="METHIONINE SYNTHASE"/>
    <property type="match status" value="1"/>
</dbReference>
<keyword evidence="2" id="KW-1185">Reference proteome</keyword>
<sequence length="373" mass="42404">MEFDVIGIYLPPSELNATRIKCDHGKFSSDRLKEIENNAVLDIVERQLECGLTVVTSGGIRWKHWNKDFFFGLSGISKERLESGHLYSIDTNLTDLMRFTGRISFNPSHPYFDDFKFMADAVAERAVCRQIIPSPTELYMQLLLMADGHPERLYPDASSLVSDITEAYRKTIIRLYELGCRSIVFDDTACGCLCEDNFAKRLLQGGIDTISLQNILIELINGSFAETPSDIEKAIYLSGGDTIVPEWEYIKYPDNIMPRILSEVIADKFFMPFDVADDYSIEILSHLPKGKKVVMGLIDAHSPFPDDKDAIIRFVRKAKRHINPVFLAISPKTGFCLSNYAPRGLQYNDQWTKIKSLKNLIDNHHIALKESYV</sequence>
<dbReference type="Proteomes" id="UP000244925">
    <property type="component" value="Unassembled WGS sequence"/>
</dbReference>
<dbReference type="Gene3D" id="3.20.20.210">
    <property type="match status" value="1"/>
</dbReference>